<proteinExistence type="predicted"/>
<dbReference type="AlphaFoldDB" id="A0A7Z9AW59"/>
<sequence length="168" mass="19109">MNSIKKQMKNGNFYLVIAVLIMALLFYSSSQTYGQQSQVSRIEEWFPNHPFKQVFDNIRFTYGDGVVSVDHLGYGKFVEFFLRKGAHFGSYFILGGSLFLGVFPKMKIWWLTSVLAWLSATGYAGLDEFHQMLTGNRTPSFQDVMLDSMGALTAIVLCLIVGFVRKKF</sequence>
<feature type="domain" description="VanZ-like" evidence="1">
    <location>
        <begin position="15"/>
        <end position="161"/>
    </location>
</feature>
<dbReference type="InterPro" id="IPR016747">
    <property type="entry name" value="Phosphotransbutyrylase"/>
</dbReference>
<reference evidence="2 3" key="1">
    <citation type="submission" date="2019-05" db="EMBL/GenBank/DDBJ databases">
        <authorList>
            <consortium name="Pathogen Informatics"/>
        </authorList>
    </citation>
    <scope>NUCLEOTIDE SEQUENCE [LARGE SCALE GENOMIC DNA]</scope>
    <source>
        <strain evidence="2 3">NCTC12204</strain>
    </source>
</reference>
<dbReference type="RefSeq" id="WP_010737287.1">
    <property type="nucleotide sequence ID" value="NZ_CABEEP010000001.1"/>
</dbReference>
<evidence type="ECO:0000259" key="1">
    <source>
        <dbReference type="Pfam" id="PF04892"/>
    </source>
</evidence>
<protein>
    <submittedName>
        <fullName evidence="2">Integral membrane protein</fullName>
    </submittedName>
</protein>
<dbReference type="PIRSF" id="PIRSF019083">
    <property type="entry name" value="UCP019083_VanZ"/>
    <property type="match status" value="1"/>
</dbReference>
<organism evidence="2 3">
    <name type="scientific">Enterococcus hirae</name>
    <dbReference type="NCBI Taxonomy" id="1354"/>
    <lineage>
        <taxon>Bacteria</taxon>
        <taxon>Bacillati</taxon>
        <taxon>Bacillota</taxon>
        <taxon>Bacilli</taxon>
        <taxon>Lactobacillales</taxon>
        <taxon>Enterococcaceae</taxon>
        <taxon>Enterococcus</taxon>
    </lineage>
</organism>
<dbReference type="Proteomes" id="UP000352698">
    <property type="component" value="Unassembled WGS sequence"/>
</dbReference>
<accession>A0A7Z9AW59</accession>
<comment type="caution">
    <text evidence="2">The sequence shown here is derived from an EMBL/GenBank/DDBJ whole genome shotgun (WGS) entry which is preliminary data.</text>
</comment>
<evidence type="ECO:0000313" key="3">
    <source>
        <dbReference type="Proteomes" id="UP000352698"/>
    </source>
</evidence>
<dbReference type="NCBIfam" id="NF037970">
    <property type="entry name" value="vanZ_1"/>
    <property type="match status" value="1"/>
</dbReference>
<gene>
    <name evidence="2" type="ORF">NCTC12204_02570</name>
</gene>
<dbReference type="InterPro" id="IPR006976">
    <property type="entry name" value="VanZ-like"/>
</dbReference>
<dbReference type="Pfam" id="PF04892">
    <property type="entry name" value="VanZ"/>
    <property type="match status" value="1"/>
</dbReference>
<dbReference type="EMBL" id="CABEEP010000001">
    <property type="protein sequence ID" value="VTQ70076.1"/>
    <property type="molecule type" value="Genomic_DNA"/>
</dbReference>
<evidence type="ECO:0000313" key="2">
    <source>
        <dbReference type="EMBL" id="VTQ70076.1"/>
    </source>
</evidence>
<name>A0A7Z9AW59_ENTHR</name>